<gene>
    <name evidence="1" type="ORF">NPE20_13205</name>
</gene>
<accession>A0ABT1T3R5</accession>
<protein>
    <submittedName>
        <fullName evidence="1">Uncharacterized protein</fullName>
    </submittedName>
</protein>
<evidence type="ECO:0000313" key="1">
    <source>
        <dbReference type="EMBL" id="MCQ6958926.1"/>
    </source>
</evidence>
<dbReference type="Proteomes" id="UP001204376">
    <property type="component" value="Unassembled WGS sequence"/>
</dbReference>
<keyword evidence="2" id="KW-1185">Reference proteome</keyword>
<dbReference type="RefSeq" id="WP_256539122.1">
    <property type="nucleotide sequence ID" value="NZ_JANHOH010000002.1"/>
</dbReference>
<evidence type="ECO:0000313" key="2">
    <source>
        <dbReference type="Proteomes" id="UP001204376"/>
    </source>
</evidence>
<proteinExistence type="predicted"/>
<sequence length="96" mass="10817">MKAILTRSVVRFLILQGYKYCLSKTTNIQHTDASVCITLTPVKFKPATRFLPQGYDTYFSIMREPLQLAGGVDDTEVLVNIDDTELQKFKGSISIL</sequence>
<organism evidence="1 2">
    <name type="scientific">Mucilaginibacter aquariorum</name>
    <dbReference type="NCBI Taxonomy" id="2967225"/>
    <lineage>
        <taxon>Bacteria</taxon>
        <taxon>Pseudomonadati</taxon>
        <taxon>Bacteroidota</taxon>
        <taxon>Sphingobacteriia</taxon>
        <taxon>Sphingobacteriales</taxon>
        <taxon>Sphingobacteriaceae</taxon>
        <taxon>Mucilaginibacter</taxon>
    </lineage>
</organism>
<name>A0ABT1T3R5_9SPHI</name>
<reference evidence="1 2" key="1">
    <citation type="submission" date="2022-07" db="EMBL/GenBank/DDBJ databases">
        <title>Mucilaginibacter sp. JC4.</title>
        <authorList>
            <person name="Le V."/>
            <person name="Ko S.-R."/>
            <person name="Ahn C.-Y."/>
            <person name="Oh H.-M."/>
        </authorList>
    </citation>
    <scope>NUCLEOTIDE SEQUENCE [LARGE SCALE GENOMIC DNA]</scope>
    <source>
        <strain evidence="1 2">JC4</strain>
    </source>
</reference>
<dbReference type="EMBL" id="JANHOH010000002">
    <property type="protein sequence ID" value="MCQ6958926.1"/>
    <property type="molecule type" value="Genomic_DNA"/>
</dbReference>
<comment type="caution">
    <text evidence="1">The sequence shown here is derived from an EMBL/GenBank/DDBJ whole genome shotgun (WGS) entry which is preliminary data.</text>
</comment>